<name>A0A0E9SPU6_ANGAN</name>
<accession>A0A0E9SPU6</accession>
<organism evidence="1">
    <name type="scientific">Anguilla anguilla</name>
    <name type="common">European freshwater eel</name>
    <name type="synonym">Muraena anguilla</name>
    <dbReference type="NCBI Taxonomy" id="7936"/>
    <lineage>
        <taxon>Eukaryota</taxon>
        <taxon>Metazoa</taxon>
        <taxon>Chordata</taxon>
        <taxon>Craniata</taxon>
        <taxon>Vertebrata</taxon>
        <taxon>Euteleostomi</taxon>
        <taxon>Actinopterygii</taxon>
        <taxon>Neopterygii</taxon>
        <taxon>Teleostei</taxon>
        <taxon>Anguilliformes</taxon>
        <taxon>Anguillidae</taxon>
        <taxon>Anguilla</taxon>
    </lineage>
</organism>
<dbReference type="EMBL" id="GBXM01065266">
    <property type="protein sequence ID" value="JAH43311.1"/>
    <property type="molecule type" value="Transcribed_RNA"/>
</dbReference>
<reference evidence="1" key="2">
    <citation type="journal article" date="2015" name="Fish Shellfish Immunol.">
        <title>Early steps in the European eel (Anguilla anguilla)-Vibrio vulnificus interaction in the gills: Role of the RtxA13 toxin.</title>
        <authorList>
            <person name="Callol A."/>
            <person name="Pajuelo D."/>
            <person name="Ebbesson L."/>
            <person name="Teles M."/>
            <person name="MacKenzie S."/>
            <person name="Amaro C."/>
        </authorList>
    </citation>
    <scope>NUCLEOTIDE SEQUENCE</scope>
</reference>
<evidence type="ECO:0000313" key="1">
    <source>
        <dbReference type="EMBL" id="JAH43311.1"/>
    </source>
</evidence>
<sequence>MCVFHGFLKIVLAGYIQGKVWTNSLKICLP</sequence>
<proteinExistence type="predicted"/>
<protein>
    <submittedName>
        <fullName evidence="1">Uncharacterized protein</fullName>
    </submittedName>
</protein>
<reference evidence="1" key="1">
    <citation type="submission" date="2014-11" db="EMBL/GenBank/DDBJ databases">
        <authorList>
            <person name="Amaro Gonzalez C."/>
        </authorList>
    </citation>
    <scope>NUCLEOTIDE SEQUENCE</scope>
</reference>
<dbReference type="AlphaFoldDB" id="A0A0E9SPU6"/>